<reference evidence="1" key="1">
    <citation type="journal article" date="2020" name="Nature">
        <title>Giant virus diversity and host interactions through global metagenomics.</title>
        <authorList>
            <person name="Schulz F."/>
            <person name="Roux S."/>
            <person name="Paez-Espino D."/>
            <person name="Jungbluth S."/>
            <person name="Walsh D.A."/>
            <person name="Denef V.J."/>
            <person name="McMahon K.D."/>
            <person name="Konstantinidis K.T."/>
            <person name="Eloe-Fadrosh E.A."/>
            <person name="Kyrpides N.C."/>
            <person name="Woyke T."/>
        </authorList>
    </citation>
    <scope>NUCLEOTIDE SEQUENCE</scope>
    <source>
        <strain evidence="1">GVMAG-M-3300023174-30</strain>
    </source>
</reference>
<name>A0A6C0DL74_9ZZZZ</name>
<sequence>MNNLIVNFNNKNKLLMKYATDIKNVIYNTPNLKHIEGNYFMFTNDENINKFIIHKQINIFNLGYLNDINYICEIGFNAGHSAMLMLLGRNKSPIVFTIFDINHHVYTKPTFEYIKNEFNHINFEFIEGNSIITIPEWINKYPNRVGIYDLIHVDGGHTKECIENDMKNASALIKTNGIIVIDDTNDYNINKCVDDYLVTGKYVELFLLPMGACNCPHRIIKKLI</sequence>
<dbReference type="SUPFAM" id="SSF53335">
    <property type="entry name" value="S-adenosyl-L-methionine-dependent methyltransferases"/>
    <property type="match status" value="1"/>
</dbReference>
<proteinExistence type="predicted"/>
<evidence type="ECO:0008006" key="2">
    <source>
        <dbReference type="Google" id="ProtNLM"/>
    </source>
</evidence>
<dbReference type="AlphaFoldDB" id="A0A6C0DL74"/>
<organism evidence="1">
    <name type="scientific">viral metagenome</name>
    <dbReference type="NCBI Taxonomy" id="1070528"/>
    <lineage>
        <taxon>unclassified sequences</taxon>
        <taxon>metagenomes</taxon>
        <taxon>organismal metagenomes</taxon>
    </lineage>
</organism>
<protein>
    <recommendedName>
        <fullName evidence="2">Methyltransferase</fullName>
    </recommendedName>
</protein>
<evidence type="ECO:0000313" key="1">
    <source>
        <dbReference type="EMBL" id="QHT17708.1"/>
    </source>
</evidence>
<dbReference type="Gene3D" id="3.40.50.150">
    <property type="entry name" value="Vaccinia Virus protein VP39"/>
    <property type="match status" value="1"/>
</dbReference>
<dbReference type="Pfam" id="PF13578">
    <property type="entry name" value="Methyltransf_24"/>
    <property type="match status" value="1"/>
</dbReference>
<dbReference type="EMBL" id="MN739643">
    <property type="protein sequence ID" value="QHT17708.1"/>
    <property type="molecule type" value="Genomic_DNA"/>
</dbReference>
<accession>A0A6C0DL74</accession>
<dbReference type="InterPro" id="IPR029063">
    <property type="entry name" value="SAM-dependent_MTases_sf"/>
</dbReference>